<proteinExistence type="predicted"/>
<comment type="caution">
    <text evidence="2">The sequence shown here is derived from an EMBL/GenBank/DDBJ whole genome shotgun (WGS) entry which is preliminary data.</text>
</comment>
<evidence type="ECO:0000256" key="1">
    <source>
        <dbReference type="SAM" id="Phobius"/>
    </source>
</evidence>
<feature type="transmembrane region" description="Helical" evidence="1">
    <location>
        <begin position="12"/>
        <end position="37"/>
    </location>
</feature>
<protein>
    <submittedName>
        <fullName evidence="2">Putative membrane protein</fullName>
    </submittedName>
</protein>
<organism evidence="2 3">
    <name type="scientific">Helicobacter pylori R036d</name>
    <dbReference type="NCBI Taxonomy" id="1145113"/>
    <lineage>
        <taxon>Bacteria</taxon>
        <taxon>Pseudomonadati</taxon>
        <taxon>Campylobacterota</taxon>
        <taxon>Epsilonproteobacteria</taxon>
        <taxon>Campylobacterales</taxon>
        <taxon>Helicobacteraceae</taxon>
        <taxon>Helicobacter</taxon>
    </lineage>
</organism>
<dbReference type="Proteomes" id="UP000006759">
    <property type="component" value="Unassembled WGS sequence"/>
</dbReference>
<dbReference type="PATRIC" id="fig|1145113.3.peg.1468"/>
<keyword evidence="1" id="KW-0812">Transmembrane</keyword>
<dbReference type="EMBL" id="AMOT01000006">
    <property type="protein sequence ID" value="EKE84604.1"/>
    <property type="molecule type" value="Genomic_DNA"/>
</dbReference>
<sequence length="38" mass="4850">MFNDFNRLIWIFTAYGFLLVVFVVSYFLMFDFCFWCFW</sequence>
<keyword evidence="1" id="KW-1133">Transmembrane helix</keyword>
<evidence type="ECO:0000313" key="3">
    <source>
        <dbReference type="Proteomes" id="UP000006759"/>
    </source>
</evidence>
<name>K2KQ55_HELPX</name>
<accession>K2KQ55</accession>
<keyword evidence="1" id="KW-0472">Membrane</keyword>
<dbReference type="AlphaFoldDB" id="K2KQ55"/>
<gene>
    <name evidence="2" type="ORF">OUI_1503</name>
</gene>
<evidence type="ECO:0000313" key="2">
    <source>
        <dbReference type="EMBL" id="EKE84604.1"/>
    </source>
</evidence>
<reference evidence="2 3" key="1">
    <citation type="submission" date="2012-08" db="EMBL/GenBank/DDBJ databases">
        <title>Comparative Sequence Analysis of H. pylori isolates.</title>
        <authorList>
            <person name="Blanchard T.G."/>
            <person name="Czinn S.J."/>
            <person name="McCracken C.M."/>
            <person name="Abolude K.A."/>
            <person name="Shefchek K.S."/>
            <person name="Maroo A.M."/>
            <person name="Santana-Cruz I.S."/>
            <person name="Tallon L.J."/>
            <person name="Ficke F.W.F."/>
        </authorList>
    </citation>
    <scope>NUCLEOTIDE SEQUENCE [LARGE SCALE GENOMIC DNA]</scope>
    <source>
        <strain evidence="2 3">R036d</strain>
    </source>
</reference>